<proteinExistence type="predicted"/>
<dbReference type="Proteomes" id="UP000199058">
    <property type="component" value="Unassembled WGS sequence"/>
</dbReference>
<organism evidence="1 2">
    <name type="scientific">Marinospirillum celere</name>
    <dbReference type="NCBI Taxonomy" id="1122252"/>
    <lineage>
        <taxon>Bacteria</taxon>
        <taxon>Pseudomonadati</taxon>
        <taxon>Pseudomonadota</taxon>
        <taxon>Gammaproteobacteria</taxon>
        <taxon>Oceanospirillales</taxon>
        <taxon>Oceanospirillaceae</taxon>
        <taxon>Marinospirillum</taxon>
    </lineage>
</organism>
<protein>
    <submittedName>
        <fullName evidence="1">Uncharacterized protein</fullName>
    </submittedName>
</protein>
<dbReference type="STRING" id="1122252.SAMN05660443_0222"/>
<evidence type="ECO:0000313" key="2">
    <source>
        <dbReference type="Proteomes" id="UP000199058"/>
    </source>
</evidence>
<keyword evidence="2" id="KW-1185">Reference proteome</keyword>
<sequence length="139" mass="16223">MKKQWHKVLQEQINKPKKESHDKRHANVTFMISPWDVPTAVRSEQTEDKIIIEFKYISPKEKTKNEKNGAIEYTIGTKSKKIYKIIADKKLLHENHGGKLKIVIEIKEKDSKEINKGNIEAITNIFKNNVYSDQILHPC</sequence>
<dbReference type="OrthoDB" id="9891108at2"/>
<dbReference type="EMBL" id="FOLH01000001">
    <property type="protein sequence ID" value="SFB80276.1"/>
    <property type="molecule type" value="Genomic_DNA"/>
</dbReference>
<reference evidence="1 2" key="1">
    <citation type="submission" date="2016-10" db="EMBL/GenBank/DDBJ databases">
        <authorList>
            <person name="de Groot N.N."/>
        </authorList>
    </citation>
    <scope>NUCLEOTIDE SEQUENCE [LARGE SCALE GENOMIC DNA]</scope>
    <source>
        <strain evidence="1 2">DSM 18438</strain>
    </source>
</reference>
<gene>
    <name evidence="1" type="ORF">SAMN05660443_0222</name>
</gene>
<accession>A0A1I1E0T8</accession>
<dbReference type="RefSeq" id="WP_091957917.1">
    <property type="nucleotide sequence ID" value="NZ_FOLH01000001.1"/>
</dbReference>
<evidence type="ECO:0000313" key="1">
    <source>
        <dbReference type="EMBL" id="SFB80276.1"/>
    </source>
</evidence>
<name>A0A1I1E0T8_9GAMM</name>
<dbReference type="AlphaFoldDB" id="A0A1I1E0T8"/>